<reference evidence="3" key="1">
    <citation type="submission" date="2025-08" db="UniProtKB">
        <authorList>
            <consortium name="RefSeq"/>
        </authorList>
    </citation>
    <scope>IDENTIFICATION</scope>
</reference>
<gene>
    <name evidence="3" type="primary">LOC106818891</name>
</gene>
<evidence type="ECO:0000313" key="2">
    <source>
        <dbReference type="Proteomes" id="UP000695022"/>
    </source>
</evidence>
<proteinExistence type="predicted"/>
<dbReference type="RefSeq" id="XP_014679046.1">
    <property type="nucleotide sequence ID" value="XM_014823560.1"/>
</dbReference>
<name>A0ABM1F3M5_PRICU</name>
<evidence type="ECO:0000313" key="3">
    <source>
        <dbReference type="RefSeq" id="XP_014679046.1"/>
    </source>
</evidence>
<organism evidence="2 3">
    <name type="scientific">Priapulus caudatus</name>
    <name type="common">Priapulid worm</name>
    <dbReference type="NCBI Taxonomy" id="37621"/>
    <lineage>
        <taxon>Eukaryota</taxon>
        <taxon>Metazoa</taxon>
        <taxon>Ecdysozoa</taxon>
        <taxon>Scalidophora</taxon>
        <taxon>Priapulida</taxon>
        <taxon>Priapulimorpha</taxon>
        <taxon>Priapulimorphida</taxon>
        <taxon>Priapulidae</taxon>
        <taxon>Priapulus</taxon>
    </lineage>
</organism>
<sequence length="253" mass="27868">MNNAAYVDRPDPSSLSELATNLTRAMSNVLQFNKILQGEVAVTRISATSEGWLAITYHVAIQAKVFQPPQRRKRQSQEEPPDRPDIGTEAYHVQMLDGWLSDWLAGNASTLAGYNITEVEVLSCTACQPDWTMLGTSNLTWPRTEVGGVAVPDQICVSKLERSAFVACLGNRHGWSVLGRDQSERGLVWTPCPTHGGTLASPACRFRGICVNTRAITVHDHVPMHVAHHVHITLLHDDERGRVLTVDGGCRRV</sequence>
<feature type="compositionally biased region" description="Basic and acidic residues" evidence="1">
    <location>
        <begin position="75"/>
        <end position="86"/>
    </location>
</feature>
<evidence type="ECO:0000256" key="1">
    <source>
        <dbReference type="SAM" id="MobiDB-lite"/>
    </source>
</evidence>
<feature type="region of interest" description="Disordered" evidence="1">
    <location>
        <begin position="68"/>
        <end position="87"/>
    </location>
</feature>
<dbReference type="GeneID" id="106818891"/>
<keyword evidence="2" id="KW-1185">Reference proteome</keyword>
<dbReference type="Proteomes" id="UP000695022">
    <property type="component" value="Unplaced"/>
</dbReference>
<protein>
    <submittedName>
        <fullName evidence="3">Uncharacterized protein LOC106818891</fullName>
    </submittedName>
</protein>
<accession>A0ABM1F3M5</accession>